<dbReference type="RefSeq" id="WP_054937797.1">
    <property type="nucleotide sequence ID" value="NZ_PVXL01000046.1"/>
</dbReference>
<dbReference type="PANTHER" id="PTHR45586">
    <property type="entry name" value="TPR REPEAT-CONTAINING PROTEIN PA4667"/>
    <property type="match status" value="1"/>
</dbReference>
<dbReference type="SMART" id="SM00028">
    <property type="entry name" value="TPR"/>
    <property type="match status" value="13"/>
</dbReference>
<feature type="repeat" description="TPR" evidence="3">
    <location>
        <begin position="82"/>
        <end position="115"/>
    </location>
</feature>
<sequence>MLNIEFDALKILPGEILPMKNRLRKKQQRQAQQKAKAARQEHPVRPVDAGWQLFQAGQYREAIAAWKNAPQEEQQRLRPVLAETYFRLAMEQHAAGKEQSAQTFLQQAVNLAPDQWLYHYHLALAWQRLGNLARATAAYRQALAGRPGNQRVLLHLGWLMVQQELASPGSFLAAWLAGPEGQGLAAPVREFLSSLPAMLRGEVREDMGSGAPVAVKIIKHPGDNPLPDEPLGSSAAFLTGIAYARQEQWGAARTWLEQAVHRAPHHPLFWLALGEVQALSDDLHGGKESLEQAVALGAGEEARDWLAAVRQGQLTQAAAKGDLNAVIQLLEADSNPNGALLALAYFVRGNLQARNEQWSKAREDWERAVAIGPAAEDLPDITHNLALLAEREGRQEEAVRYWRQTISGWTELLGQGEDRTSREGYLALAYRHLAELLLADGNLTEAAIDLELALRYDPEDVEARLTLAHTQEALEEPQKAIRTLLPVVQEHPGNVEAVGALASLYMETEKYEAAKEVLRNSLAVTPEEPVLIGMLTRISNRLARRYIALEMWQEAQREIEETLRLNPRDPEALVFTGVIACLTGKEKEGEQWFQQVLQLMPEDPRSHLLVGQAYFVVGHPRKAGAQLKRAMDLAGNAPEVCYQAAQIYLGAEREKAAETALRRALDCPGADREKVYLGAFKVCCKHTACDLAQRILRLAIREFPQNIGLQLKYARCLIETGDERARAQLAEVERIINTTGTPADKWEWQKQRAKWYKSLEESLENDDLFYLLGW</sequence>
<feature type="region of interest" description="Disordered" evidence="4">
    <location>
        <begin position="23"/>
        <end position="42"/>
    </location>
</feature>
<dbReference type="SUPFAM" id="SSF48452">
    <property type="entry name" value="TPR-like"/>
    <property type="match status" value="3"/>
</dbReference>
<feature type="repeat" description="TPR" evidence="3">
    <location>
        <begin position="495"/>
        <end position="528"/>
    </location>
</feature>
<protein>
    <submittedName>
        <fullName evidence="5">Tetratricopeptide repeat protein</fullName>
    </submittedName>
</protein>
<evidence type="ECO:0000256" key="2">
    <source>
        <dbReference type="ARBA" id="ARBA00022803"/>
    </source>
</evidence>
<reference evidence="5 6" key="1">
    <citation type="submission" date="2018-03" db="EMBL/GenBank/DDBJ databases">
        <title>Genome sequence of Moorella stamsii DSM 26217.</title>
        <authorList>
            <person name="Poehlein A."/>
            <person name="Daniel R."/>
        </authorList>
    </citation>
    <scope>NUCLEOTIDE SEQUENCE [LARGE SCALE GENOMIC DNA]</scope>
    <source>
        <strain evidence="6">DSM 26217</strain>
    </source>
</reference>
<dbReference type="Pfam" id="PF13181">
    <property type="entry name" value="TPR_8"/>
    <property type="match status" value="2"/>
</dbReference>
<keyword evidence="6" id="KW-1185">Reference proteome</keyword>
<dbReference type="InterPro" id="IPR051012">
    <property type="entry name" value="CellSynth/LPSAsmb/PSIAsmb"/>
</dbReference>
<comment type="caution">
    <text evidence="5">The sequence shown here is derived from an EMBL/GenBank/DDBJ whole genome shotgun (WGS) entry which is preliminary data.</text>
</comment>
<keyword evidence="2 3" id="KW-0802">TPR repeat</keyword>
<dbReference type="Pfam" id="PF14559">
    <property type="entry name" value="TPR_19"/>
    <property type="match status" value="1"/>
</dbReference>
<dbReference type="EMBL" id="PVXL01000046">
    <property type="protein sequence ID" value="PRR72322.1"/>
    <property type="molecule type" value="Genomic_DNA"/>
</dbReference>
<gene>
    <name evidence="5" type="ORF">MOST_20330</name>
</gene>
<evidence type="ECO:0000313" key="6">
    <source>
        <dbReference type="Proteomes" id="UP000239430"/>
    </source>
</evidence>
<dbReference type="PANTHER" id="PTHR45586:SF1">
    <property type="entry name" value="LIPOPOLYSACCHARIDE ASSEMBLY PROTEIN B"/>
    <property type="match status" value="1"/>
</dbReference>
<accession>A0A9X7J292</accession>
<dbReference type="AlphaFoldDB" id="A0A9X7J292"/>
<evidence type="ECO:0000256" key="4">
    <source>
        <dbReference type="SAM" id="MobiDB-lite"/>
    </source>
</evidence>
<evidence type="ECO:0000313" key="5">
    <source>
        <dbReference type="EMBL" id="PRR72322.1"/>
    </source>
</evidence>
<dbReference type="Proteomes" id="UP000239430">
    <property type="component" value="Unassembled WGS sequence"/>
</dbReference>
<proteinExistence type="predicted"/>
<feature type="repeat" description="TPR" evidence="3">
    <location>
        <begin position="427"/>
        <end position="460"/>
    </location>
</feature>
<dbReference type="InterPro" id="IPR019734">
    <property type="entry name" value="TPR_rpt"/>
</dbReference>
<dbReference type="Pfam" id="PF13432">
    <property type="entry name" value="TPR_16"/>
    <property type="match status" value="3"/>
</dbReference>
<organism evidence="5 6">
    <name type="scientific">Neomoorella stamsii</name>
    <dbReference type="NCBI Taxonomy" id="1266720"/>
    <lineage>
        <taxon>Bacteria</taxon>
        <taxon>Bacillati</taxon>
        <taxon>Bacillota</taxon>
        <taxon>Clostridia</taxon>
        <taxon>Neomoorellales</taxon>
        <taxon>Neomoorellaceae</taxon>
        <taxon>Neomoorella</taxon>
    </lineage>
</organism>
<evidence type="ECO:0000256" key="1">
    <source>
        <dbReference type="ARBA" id="ARBA00022737"/>
    </source>
</evidence>
<name>A0A9X7J292_9FIRM</name>
<dbReference type="Gene3D" id="1.25.40.10">
    <property type="entry name" value="Tetratricopeptide repeat domain"/>
    <property type="match status" value="3"/>
</dbReference>
<dbReference type="InterPro" id="IPR011990">
    <property type="entry name" value="TPR-like_helical_dom_sf"/>
</dbReference>
<dbReference type="PROSITE" id="PS50005">
    <property type="entry name" value="TPR"/>
    <property type="match status" value="4"/>
</dbReference>
<feature type="repeat" description="TPR" evidence="3">
    <location>
        <begin position="342"/>
        <end position="375"/>
    </location>
</feature>
<evidence type="ECO:0000256" key="3">
    <source>
        <dbReference type="PROSITE-ProRule" id="PRU00339"/>
    </source>
</evidence>
<keyword evidence="1" id="KW-0677">Repeat</keyword>